<evidence type="ECO:0000256" key="1">
    <source>
        <dbReference type="ARBA" id="ARBA00022679"/>
    </source>
</evidence>
<reference evidence="4 5" key="1">
    <citation type="submission" date="2019-03" db="EMBL/GenBank/DDBJ databases">
        <title>Genomic Encyclopedia of Type Strains, Phase IV (KMG-IV): sequencing the most valuable type-strain genomes for metagenomic binning, comparative biology and taxonomic classification.</title>
        <authorList>
            <person name="Goeker M."/>
        </authorList>
    </citation>
    <scope>NUCLEOTIDE SEQUENCE [LARGE SCALE GENOMIC DNA]</scope>
    <source>
        <strain evidence="4 5">DSM 24455</strain>
    </source>
</reference>
<dbReference type="EMBL" id="SOAZ01000012">
    <property type="protein sequence ID" value="TDT57293.1"/>
    <property type="molecule type" value="Genomic_DNA"/>
</dbReference>
<dbReference type="InterPro" id="IPR000182">
    <property type="entry name" value="GNAT_dom"/>
</dbReference>
<dbReference type="InterPro" id="IPR016181">
    <property type="entry name" value="Acyl_CoA_acyltransferase"/>
</dbReference>
<dbReference type="SUPFAM" id="SSF55729">
    <property type="entry name" value="Acyl-CoA N-acyltransferases (Nat)"/>
    <property type="match status" value="1"/>
</dbReference>
<keyword evidence="1 4" id="KW-0808">Transferase</keyword>
<dbReference type="Gene3D" id="3.40.630.30">
    <property type="match status" value="1"/>
</dbReference>
<dbReference type="PANTHER" id="PTHR43420">
    <property type="entry name" value="ACETYLTRANSFERASE"/>
    <property type="match status" value="1"/>
</dbReference>
<proteinExistence type="predicted"/>
<dbReference type="OrthoDB" id="5419426at2"/>
<dbReference type="GO" id="GO:0016747">
    <property type="term" value="F:acyltransferase activity, transferring groups other than amino-acyl groups"/>
    <property type="evidence" value="ECO:0007669"/>
    <property type="project" value="InterPro"/>
</dbReference>
<accession>A0A4R7KP07</accession>
<feature type="domain" description="N-acetyltransferase" evidence="3">
    <location>
        <begin position="156"/>
        <end position="298"/>
    </location>
</feature>
<dbReference type="InterPro" id="IPR050680">
    <property type="entry name" value="YpeA/RimI_acetyltransf"/>
</dbReference>
<dbReference type="AlphaFoldDB" id="A0A4R7KP07"/>
<dbReference type="Proteomes" id="UP000295325">
    <property type="component" value="Unassembled WGS sequence"/>
</dbReference>
<keyword evidence="5" id="KW-1185">Reference proteome</keyword>
<protein>
    <submittedName>
        <fullName evidence="4">Acetyltransferase (GNAT) family protein</fullName>
    </submittedName>
</protein>
<name>A0A4R7KP07_9CLOT</name>
<organism evidence="4 5">
    <name type="scientific">Fonticella tunisiensis</name>
    <dbReference type="NCBI Taxonomy" id="1096341"/>
    <lineage>
        <taxon>Bacteria</taxon>
        <taxon>Bacillati</taxon>
        <taxon>Bacillota</taxon>
        <taxon>Clostridia</taxon>
        <taxon>Eubacteriales</taxon>
        <taxon>Clostridiaceae</taxon>
        <taxon>Fonticella</taxon>
    </lineage>
</organism>
<dbReference type="RefSeq" id="WP_133628340.1">
    <property type="nucleotide sequence ID" value="NZ_SOAZ01000012.1"/>
</dbReference>
<evidence type="ECO:0000313" key="4">
    <source>
        <dbReference type="EMBL" id="TDT57293.1"/>
    </source>
</evidence>
<sequence>MIIKSFIELTMEEKQKLYNYIISIGSNYSFDSFKEMVKDYIGIVFNCGESHFSLWDDGEIKGTLAVITKNVEENGEAFLTCVNIREEDKGYFTFLLKRGMKYISTIKPKIVKLGIYTGISYLIPCVLDFGFKEVYKAMIMKHEENSGYYMKFPDEVEFINISKENKMIFQQIHNDAFINSPNGSILTDDQMEELMNEYRQCPHMAGLMYYKGRPAGIYELSIKNDVGWIDGIGIAPEFQGKGLGKILLYKAMDILYTSGTKEVKLFVISSNERAVKLYEKNGFVKEKVTSTWFEKRLT</sequence>
<evidence type="ECO:0000259" key="3">
    <source>
        <dbReference type="PROSITE" id="PS51186"/>
    </source>
</evidence>
<comment type="caution">
    <text evidence="4">The sequence shown here is derived from an EMBL/GenBank/DDBJ whole genome shotgun (WGS) entry which is preliminary data.</text>
</comment>
<dbReference type="PROSITE" id="PS51186">
    <property type="entry name" value="GNAT"/>
    <property type="match status" value="1"/>
</dbReference>
<evidence type="ECO:0000313" key="5">
    <source>
        <dbReference type="Proteomes" id="UP000295325"/>
    </source>
</evidence>
<dbReference type="Pfam" id="PF00583">
    <property type="entry name" value="Acetyltransf_1"/>
    <property type="match status" value="1"/>
</dbReference>
<gene>
    <name evidence="4" type="ORF">EDD71_11275</name>
</gene>
<keyword evidence="2" id="KW-0012">Acyltransferase</keyword>
<dbReference type="CDD" id="cd04301">
    <property type="entry name" value="NAT_SF"/>
    <property type="match status" value="1"/>
</dbReference>
<evidence type="ECO:0000256" key="2">
    <source>
        <dbReference type="ARBA" id="ARBA00023315"/>
    </source>
</evidence>